<dbReference type="InterPro" id="IPR036890">
    <property type="entry name" value="HATPase_C_sf"/>
</dbReference>
<comment type="catalytic activity">
    <reaction evidence="1">
        <text>ATP + protein L-histidine = ADP + protein N-phospho-L-histidine.</text>
        <dbReference type="EC" id="2.7.13.3"/>
    </reaction>
</comment>
<dbReference type="PANTHER" id="PTHR45339:SF1">
    <property type="entry name" value="HYBRID SIGNAL TRANSDUCTION HISTIDINE KINASE J"/>
    <property type="match status" value="1"/>
</dbReference>
<reference evidence="18 19" key="1">
    <citation type="submission" date="2020-01" db="EMBL/GenBank/DDBJ databases">
        <title>Genome sequence of Desulfovibrio aerotolerans DSM 16695(T).</title>
        <authorList>
            <person name="Karnachuk O."/>
            <person name="Avakyan M."/>
            <person name="Mardanov A."/>
            <person name="Kadnikov V."/>
            <person name="Ravin N."/>
        </authorList>
    </citation>
    <scope>NUCLEOTIDE SEQUENCE [LARGE SCALE GENOMIC DNA]</scope>
    <source>
        <strain evidence="18 19">DSM 16695</strain>
    </source>
</reference>
<evidence type="ECO:0000256" key="11">
    <source>
        <dbReference type="ARBA" id="ARBA00023012"/>
    </source>
</evidence>
<dbReference type="InterPro" id="IPR003594">
    <property type="entry name" value="HATPase_dom"/>
</dbReference>
<keyword evidence="9" id="KW-0067">ATP-binding</keyword>
<gene>
    <name evidence="18" type="ORF">GTA51_19595</name>
</gene>
<keyword evidence="12" id="KW-0472">Membrane</keyword>
<name>A0A7C9IYX9_9BACT</name>
<evidence type="ECO:0000256" key="6">
    <source>
        <dbReference type="ARBA" id="ARBA00022692"/>
    </source>
</evidence>
<feature type="domain" description="PAC" evidence="17">
    <location>
        <begin position="99"/>
        <end position="151"/>
    </location>
</feature>
<dbReference type="CDD" id="cd17546">
    <property type="entry name" value="REC_hyHK_CKI1_RcsC-like"/>
    <property type="match status" value="1"/>
</dbReference>
<keyword evidence="5" id="KW-0808">Transferase</keyword>
<evidence type="ECO:0000259" key="15">
    <source>
        <dbReference type="PROSITE" id="PS50110"/>
    </source>
</evidence>
<dbReference type="SMART" id="SM00388">
    <property type="entry name" value="HisKA"/>
    <property type="match status" value="1"/>
</dbReference>
<dbReference type="Gene3D" id="3.30.565.10">
    <property type="entry name" value="Histidine kinase-like ATPase, C-terminal domain"/>
    <property type="match status" value="1"/>
</dbReference>
<dbReference type="PROSITE" id="PS50113">
    <property type="entry name" value="PAC"/>
    <property type="match status" value="1"/>
</dbReference>
<dbReference type="Gene3D" id="1.10.287.130">
    <property type="match status" value="1"/>
</dbReference>
<dbReference type="EC" id="2.7.13.3" evidence="3"/>
<dbReference type="GO" id="GO:0016020">
    <property type="term" value="C:membrane"/>
    <property type="evidence" value="ECO:0007669"/>
    <property type="project" value="UniProtKB-SubCell"/>
</dbReference>
<protein>
    <recommendedName>
        <fullName evidence="3">histidine kinase</fullName>
        <ecNumber evidence="3">2.7.13.3</ecNumber>
    </recommendedName>
</protein>
<dbReference type="EMBL" id="WVUD01000075">
    <property type="protein sequence ID" value="MYL85302.1"/>
    <property type="molecule type" value="Genomic_DNA"/>
</dbReference>
<evidence type="ECO:0000256" key="4">
    <source>
        <dbReference type="ARBA" id="ARBA00022553"/>
    </source>
</evidence>
<dbReference type="SUPFAM" id="SSF55874">
    <property type="entry name" value="ATPase domain of HSP90 chaperone/DNA topoisomerase II/histidine kinase"/>
    <property type="match status" value="1"/>
</dbReference>
<keyword evidence="11" id="KW-0902">Two-component regulatory system</keyword>
<dbReference type="FunFam" id="3.30.565.10:FF:000010">
    <property type="entry name" value="Sensor histidine kinase RcsC"/>
    <property type="match status" value="1"/>
</dbReference>
<dbReference type="InterPro" id="IPR003661">
    <property type="entry name" value="HisK_dim/P_dom"/>
</dbReference>
<dbReference type="Pfam" id="PF10114">
    <property type="entry name" value="PocR"/>
    <property type="match status" value="1"/>
</dbReference>
<dbReference type="InterPro" id="IPR005467">
    <property type="entry name" value="His_kinase_dom"/>
</dbReference>
<keyword evidence="19" id="KW-1185">Reference proteome</keyword>
<dbReference type="Proteomes" id="UP000482487">
    <property type="component" value="Unassembled WGS sequence"/>
</dbReference>
<dbReference type="PANTHER" id="PTHR45339">
    <property type="entry name" value="HYBRID SIGNAL TRANSDUCTION HISTIDINE KINASE J"/>
    <property type="match status" value="1"/>
</dbReference>
<evidence type="ECO:0000256" key="9">
    <source>
        <dbReference type="ARBA" id="ARBA00022840"/>
    </source>
</evidence>
<dbReference type="InterPro" id="IPR000700">
    <property type="entry name" value="PAS-assoc_C"/>
</dbReference>
<dbReference type="CDD" id="cd00082">
    <property type="entry name" value="HisKA"/>
    <property type="match status" value="1"/>
</dbReference>
<dbReference type="InterPro" id="IPR000014">
    <property type="entry name" value="PAS"/>
</dbReference>
<feature type="domain" description="PAS" evidence="16">
    <location>
        <begin position="353"/>
        <end position="425"/>
    </location>
</feature>
<keyword evidence="8" id="KW-0418">Kinase</keyword>
<organism evidence="18 19">
    <name type="scientific">Solidesulfovibrio aerotolerans</name>
    <dbReference type="NCBI Taxonomy" id="295255"/>
    <lineage>
        <taxon>Bacteria</taxon>
        <taxon>Pseudomonadati</taxon>
        <taxon>Thermodesulfobacteriota</taxon>
        <taxon>Desulfovibrionia</taxon>
        <taxon>Desulfovibrionales</taxon>
        <taxon>Desulfovibrionaceae</taxon>
        <taxon>Solidesulfovibrio</taxon>
    </lineage>
</organism>
<dbReference type="RefSeq" id="WP_160964132.1">
    <property type="nucleotide sequence ID" value="NZ_WVUD01000075.1"/>
</dbReference>
<dbReference type="SMART" id="SM00387">
    <property type="entry name" value="HATPase_c"/>
    <property type="match status" value="1"/>
</dbReference>
<feature type="domain" description="Histidine kinase" evidence="14">
    <location>
        <begin position="498"/>
        <end position="720"/>
    </location>
</feature>
<dbReference type="SUPFAM" id="SSF55785">
    <property type="entry name" value="PYP-like sensor domain (PAS domain)"/>
    <property type="match status" value="2"/>
</dbReference>
<feature type="domain" description="Response regulatory" evidence="15">
    <location>
        <begin position="744"/>
        <end position="863"/>
    </location>
</feature>
<evidence type="ECO:0000256" key="3">
    <source>
        <dbReference type="ARBA" id="ARBA00012438"/>
    </source>
</evidence>
<dbReference type="InterPro" id="IPR004358">
    <property type="entry name" value="Sig_transdc_His_kin-like_C"/>
</dbReference>
<sequence length="867" mass="96734">MSDSEKSSRRIESQIDSFAQTPIHDKGLFQIVLSCLPMPYLLVDTQERVLQTNQACLDMLKIDGPVESCYGKSLSEVFYNDPSHPTVVGRSIQENKIFRDIEVPTRDHHGTELHIVANVFPLYDLNKDCIGGMCIYVDTTERKRTEEALERRMVALTRPLEDTEGIQFEDMFNLADIQRLQDEFANATRVASIITRPDGTPITNPSNFCRLYIDIICKTEKGEANCFRSDAMLGQLSVSGPTIRPCMSGGLWDAGAGISVGGRHIANWLIGQVRDASQNEKQMRDYAKRIGADEDEVVEAFREVPSMTPERFRQIAQVLFTLTMQLSSMAYQNIQQARFISDRKQAEKAFKLSEERFKKLFDNVDSVAVQGYDRDRKVIYWNRASEKIYGYKKNESIGVHLEDLIIPPDMRPHVIEAIRQYAEEGKAIPAGELNLIRKDGTSVPVYSSHVMQTTGHGDLELFCLDIDLTELDAVKQELISAKDKAEASNKAKSEFLANMSHEIRTPLNGILGMLQLLEKTEPSDEQKEYLLGAIKSSKRLTRLLSDILDLSKIEAKQTIIDEVEFDIEEMTQSICDVFLLSIKEHGLILNVALDKKIPRRLVGDETRLRQILFNIVGNAIKFTPEGSISVEISLLPCPVEQSCRIFISVSDTGIGIPDDRQKDILEPFTQVDGSYVRSKQGAGLGLAIVKRLVSLLGGSLCIDSEIGKGTTFYVVLQFKFATTTSTVNECLKPMTENGIPPGLNILVVEDEQINRIVACKTLNKLGCKTTMAVDGKNALAKLAKSDFDLILMDIQMPVMDGVAATKAIRSAPEFVSKSNIPIIAMTAHAMLGDRETFLEAGMDDYVSKPFSKQELIDAIARVTTKKS</sequence>
<evidence type="ECO:0000259" key="17">
    <source>
        <dbReference type="PROSITE" id="PS50113"/>
    </source>
</evidence>
<dbReference type="Pfam" id="PF08448">
    <property type="entry name" value="PAS_4"/>
    <property type="match status" value="1"/>
</dbReference>
<keyword evidence="7" id="KW-0547">Nucleotide-binding</keyword>
<dbReference type="InterPro" id="IPR011006">
    <property type="entry name" value="CheY-like_superfamily"/>
</dbReference>
<accession>A0A7C9IYX9</accession>
<dbReference type="Pfam" id="PF00072">
    <property type="entry name" value="Response_reg"/>
    <property type="match status" value="1"/>
</dbReference>
<evidence type="ECO:0000256" key="2">
    <source>
        <dbReference type="ARBA" id="ARBA00004370"/>
    </source>
</evidence>
<dbReference type="GO" id="GO:0005524">
    <property type="term" value="F:ATP binding"/>
    <property type="evidence" value="ECO:0007669"/>
    <property type="project" value="UniProtKB-KW"/>
</dbReference>
<keyword evidence="4 13" id="KW-0597">Phosphoprotein</keyword>
<dbReference type="AlphaFoldDB" id="A0A7C9IYX9"/>
<evidence type="ECO:0000313" key="18">
    <source>
        <dbReference type="EMBL" id="MYL85302.1"/>
    </source>
</evidence>
<dbReference type="SMART" id="SM00448">
    <property type="entry name" value="REC"/>
    <property type="match status" value="1"/>
</dbReference>
<dbReference type="SMART" id="SM00091">
    <property type="entry name" value="PAS"/>
    <property type="match status" value="2"/>
</dbReference>
<comment type="caution">
    <text evidence="18">The sequence shown here is derived from an EMBL/GenBank/DDBJ whole genome shotgun (WGS) entry which is preliminary data.</text>
</comment>
<evidence type="ECO:0000256" key="1">
    <source>
        <dbReference type="ARBA" id="ARBA00000085"/>
    </source>
</evidence>
<dbReference type="Pfam" id="PF02518">
    <property type="entry name" value="HATPase_c"/>
    <property type="match status" value="1"/>
</dbReference>
<comment type="subcellular location">
    <subcellularLocation>
        <location evidence="2">Membrane</location>
    </subcellularLocation>
</comment>
<dbReference type="CDD" id="cd16922">
    <property type="entry name" value="HATPase_EvgS-ArcB-TorS-like"/>
    <property type="match status" value="1"/>
</dbReference>
<evidence type="ECO:0000259" key="16">
    <source>
        <dbReference type="PROSITE" id="PS50112"/>
    </source>
</evidence>
<dbReference type="Gene3D" id="3.40.50.2300">
    <property type="match status" value="1"/>
</dbReference>
<dbReference type="SUPFAM" id="SSF47384">
    <property type="entry name" value="Homodimeric domain of signal transducing histidine kinase"/>
    <property type="match status" value="1"/>
</dbReference>
<dbReference type="InterPro" id="IPR013656">
    <property type="entry name" value="PAS_4"/>
</dbReference>
<dbReference type="InterPro" id="IPR036097">
    <property type="entry name" value="HisK_dim/P_sf"/>
</dbReference>
<dbReference type="InterPro" id="IPR018771">
    <property type="entry name" value="PocR_dom"/>
</dbReference>
<dbReference type="FunFam" id="1.10.287.130:FF:000004">
    <property type="entry name" value="Ethylene receptor 1"/>
    <property type="match status" value="1"/>
</dbReference>
<evidence type="ECO:0000256" key="13">
    <source>
        <dbReference type="PROSITE-ProRule" id="PRU00169"/>
    </source>
</evidence>
<keyword evidence="6" id="KW-0812">Transmembrane</keyword>
<dbReference type="InterPro" id="IPR013655">
    <property type="entry name" value="PAS_fold_3"/>
</dbReference>
<dbReference type="SUPFAM" id="SSF52172">
    <property type="entry name" value="CheY-like"/>
    <property type="match status" value="1"/>
</dbReference>
<evidence type="ECO:0000259" key="14">
    <source>
        <dbReference type="PROSITE" id="PS50109"/>
    </source>
</evidence>
<dbReference type="Gene3D" id="3.30.450.20">
    <property type="entry name" value="PAS domain"/>
    <property type="match status" value="2"/>
</dbReference>
<evidence type="ECO:0000256" key="8">
    <source>
        <dbReference type="ARBA" id="ARBA00022777"/>
    </source>
</evidence>
<evidence type="ECO:0000256" key="7">
    <source>
        <dbReference type="ARBA" id="ARBA00022741"/>
    </source>
</evidence>
<evidence type="ECO:0000256" key="10">
    <source>
        <dbReference type="ARBA" id="ARBA00022989"/>
    </source>
</evidence>
<dbReference type="PROSITE" id="PS50112">
    <property type="entry name" value="PAS"/>
    <property type="match status" value="1"/>
</dbReference>
<dbReference type="PRINTS" id="PR00344">
    <property type="entry name" value="BCTRLSENSOR"/>
</dbReference>
<evidence type="ECO:0000256" key="5">
    <source>
        <dbReference type="ARBA" id="ARBA00022679"/>
    </source>
</evidence>
<dbReference type="CDD" id="cd00130">
    <property type="entry name" value="PAS"/>
    <property type="match status" value="2"/>
</dbReference>
<dbReference type="InterPro" id="IPR035965">
    <property type="entry name" value="PAS-like_dom_sf"/>
</dbReference>
<evidence type="ECO:0000313" key="19">
    <source>
        <dbReference type="Proteomes" id="UP000482487"/>
    </source>
</evidence>
<dbReference type="OrthoDB" id="9806821at2"/>
<dbReference type="Pfam" id="PF08447">
    <property type="entry name" value="PAS_3"/>
    <property type="match status" value="1"/>
</dbReference>
<dbReference type="GO" id="GO:0000155">
    <property type="term" value="F:phosphorelay sensor kinase activity"/>
    <property type="evidence" value="ECO:0007669"/>
    <property type="project" value="InterPro"/>
</dbReference>
<dbReference type="PROSITE" id="PS50110">
    <property type="entry name" value="RESPONSE_REGULATORY"/>
    <property type="match status" value="1"/>
</dbReference>
<feature type="modified residue" description="4-aspartylphosphate" evidence="13">
    <location>
        <position position="793"/>
    </location>
</feature>
<evidence type="ECO:0000256" key="12">
    <source>
        <dbReference type="ARBA" id="ARBA00023136"/>
    </source>
</evidence>
<dbReference type="NCBIfam" id="TIGR00229">
    <property type="entry name" value="sensory_box"/>
    <property type="match status" value="1"/>
</dbReference>
<dbReference type="InterPro" id="IPR001789">
    <property type="entry name" value="Sig_transdc_resp-reg_receiver"/>
</dbReference>
<dbReference type="Pfam" id="PF00512">
    <property type="entry name" value="HisKA"/>
    <property type="match status" value="1"/>
</dbReference>
<proteinExistence type="predicted"/>
<keyword evidence="10" id="KW-1133">Transmembrane helix</keyword>
<dbReference type="PROSITE" id="PS50109">
    <property type="entry name" value="HIS_KIN"/>
    <property type="match status" value="1"/>
</dbReference>